<dbReference type="SFLD" id="SFLDG01129">
    <property type="entry name" value="C1.5:_HAD__Beta-PGM__Phosphata"/>
    <property type="match status" value="1"/>
</dbReference>
<sequence length="229" mass="24512">MTSPLVIFDLDGTLLDTAPDLMASLNHVLGLNGLEPVTFEDMTWLVGQGAKAMIERAWAHHGHPSSPEQLESAFDAFLVHYSAEMPGRSQPYPGLIAALDRLEAAGMRFAVCTNKSEGLALRLLDSLDLTRRFAAITGGDTFKVKKPHGDHILGTIDKAGADRTHAVMIGDSVNDIRAAQNAGVPAIAVPFGYSDKPVTDFDPDIVIDHFDDLTPGMVIDLIAARAGRG</sequence>
<dbReference type="SUPFAM" id="SSF56784">
    <property type="entry name" value="HAD-like"/>
    <property type="match status" value="1"/>
</dbReference>
<comment type="pathway">
    <text evidence="3 10">Organic acid metabolism; glycolate biosynthesis; glycolate from 2-phosphoglycolate: step 1/1.</text>
</comment>
<dbReference type="SFLD" id="SFLDG01135">
    <property type="entry name" value="C1.5.6:_HAD__Beta-PGM__Phospha"/>
    <property type="match status" value="1"/>
</dbReference>
<evidence type="ECO:0000256" key="4">
    <source>
        <dbReference type="ARBA" id="ARBA00006171"/>
    </source>
</evidence>
<keyword evidence="9 10" id="KW-0119">Carbohydrate metabolism</keyword>
<dbReference type="InterPro" id="IPR023198">
    <property type="entry name" value="PGP-like_dom2"/>
</dbReference>
<keyword evidence="8 10" id="KW-0460">Magnesium</keyword>
<comment type="function">
    <text evidence="10">Specifically catalyzes the dephosphorylation of 2-phosphoglycolate. Is involved in the dissimilation of the intracellular 2-phosphoglycolate formed during the DNA repair of 3'-phosphoglycolate ends, a major class of DNA lesions induced by oxidative stress.</text>
</comment>
<evidence type="ECO:0000313" key="11">
    <source>
        <dbReference type="EMBL" id="OCW57961.1"/>
    </source>
</evidence>
<dbReference type="GO" id="GO:0005829">
    <property type="term" value="C:cytosol"/>
    <property type="evidence" value="ECO:0007669"/>
    <property type="project" value="TreeGrafter"/>
</dbReference>
<dbReference type="OrthoDB" id="9793014at2"/>
<organism evidence="11 12">
    <name type="scientific">Hoeflea olei</name>
    <dbReference type="NCBI Taxonomy" id="1480615"/>
    <lineage>
        <taxon>Bacteria</taxon>
        <taxon>Pseudomonadati</taxon>
        <taxon>Pseudomonadota</taxon>
        <taxon>Alphaproteobacteria</taxon>
        <taxon>Hyphomicrobiales</taxon>
        <taxon>Rhizobiaceae</taxon>
        <taxon>Hoeflea</taxon>
    </lineage>
</organism>
<evidence type="ECO:0000256" key="9">
    <source>
        <dbReference type="ARBA" id="ARBA00023277"/>
    </source>
</evidence>
<evidence type="ECO:0000256" key="8">
    <source>
        <dbReference type="ARBA" id="ARBA00022842"/>
    </source>
</evidence>
<dbReference type="GO" id="GO:0046295">
    <property type="term" value="P:glycolate biosynthetic process"/>
    <property type="evidence" value="ECO:0007669"/>
    <property type="project" value="UniProtKB-UniRule"/>
</dbReference>
<dbReference type="HAMAP" id="MF_00495">
    <property type="entry name" value="GPH_hydrolase_bact"/>
    <property type="match status" value="1"/>
</dbReference>
<feature type="binding site" evidence="10">
    <location>
        <position position="11"/>
    </location>
    <ligand>
        <name>Mg(2+)</name>
        <dbReference type="ChEBI" id="CHEBI:18420"/>
    </ligand>
</feature>
<dbReference type="GO" id="GO:0006281">
    <property type="term" value="P:DNA repair"/>
    <property type="evidence" value="ECO:0007669"/>
    <property type="project" value="TreeGrafter"/>
</dbReference>
<dbReference type="FunFam" id="3.40.50.1000:FF:000022">
    <property type="entry name" value="Phosphoglycolate phosphatase"/>
    <property type="match status" value="1"/>
</dbReference>
<evidence type="ECO:0000256" key="5">
    <source>
        <dbReference type="ARBA" id="ARBA00013078"/>
    </source>
</evidence>
<dbReference type="UniPathway" id="UPA00865">
    <property type="reaction ID" value="UER00834"/>
</dbReference>
<dbReference type="EMBL" id="LQZT01000012">
    <property type="protein sequence ID" value="OCW57961.1"/>
    <property type="molecule type" value="Genomic_DNA"/>
</dbReference>
<dbReference type="InterPro" id="IPR037512">
    <property type="entry name" value="PGPase_prok"/>
</dbReference>
<dbReference type="AlphaFoldDB" id="A0A1C1YWS6"/>
<comment type="catalytic activity">
    <reaction evidence="1 10">
        <text>2-phosphoglycolate + H2O = glycolate + phosphate</text>
        <dbReference type="Rhea" id="RHEA:14369"/>
        <dbReference type="ChEBI" id="CHEBI:15377"/>
        <dbReference type="ChEBI" id="CHEBI:29805"/>
        <dbReference type="ChEBI" id="CHEBI:43474"/>
        <dbReference type="ChEBI" id="CHEBI:58033"/>
        <dbReference type="EC" id="3.1.3.18"/>
    </reaction>
</comment>
<name>A0A1C1YWS6_9HYPH</name>
<proteinExistence type="inferred from homology"/>
<reference evidence="11 12" key="1">
    <citation type="submission" date="2015-12" db="EMBL/GenBank/DDBJ databases">
        <authorList>
            <person name="Shamseldin A."/>
            <person name="Moawad H."/>
            <person name="Abd El-Rahim W.M."/>
            <person name="Sadowsky M.J."/>
        </authorList>
    </citation>
    <scope>NUCLEOTIDE SEQUENCE [LARGE SCALE GENOMIC DNA]</scope>
    <source>
        <strain evidence="11 12">JC234</strain>
    </source>
</reference>
<evidence type="ECO:0000256" key="7">
    <source>
        <dbReference type="ARBA" id="ARBA00022801"/>
    </source>
</evidence>
<keyword evidence="12" id="KW-1185">Reference proteome</keyword>
<feature type="active site" description="Nucleophile" evidence="10">
    <location>
        <position position="9"/>
    </location>
</feature>
<dbReference type="NCBIfam" id="TIGR01549">
    <property type="entry name" value="HAD-SF-IA-v1"/>
    <property type="match status" value="1"/>
</dbReference>
<dbReference type="InterPro" id="IPR023214">
    <property type="entry name" value="HAD_sf"/>
</dbReference>
<feature type="binding site" evidence="10">
    <location>
        <position position="9"/>
    </location>
    <ligand>
        <name>Mg(2+)</name>
        <dbReference type="ChEBI" id="CHEBI:18420"/>
    </ligand>
</feature>
<dbReference type="EC" id="3.1.3.18" evidence="5 10"/>
<evidence type="ECO:0000256" key="3">
    <source>
        <dbReference type="ARBA" id="ARBA00004818"/>
    </source>
</evidence>
<dbReference type="Pfam" id="PF13419">
    <property type="entry name" value="HAD_2"/>
    <property type="match status" value="1"/>
</dbReference>
<comment type="cofactor">
    <cofactor evidence="2 10">
        <name>Mg(2+)</name>
        <dbReference type="ChEBI" id="CHEBI:18420"/>
    </cofactor>
</comment>
<keyword evidence="7 10" id="KW-0378">Hydrolase</keyword>
<protein>
    <recommendedName>
        <fullName evidence="5 10">Phosphoglycolate phosphatase</fullName>
        <shortName evidence="10">PGP</shortName>
        <shortName evidence="10">PGPase</shortName>
        <ecNumber evidence="5 10">3.1.3.18</ecNumber>
    </recommendedName>
</protein>
<dbReference type="Gene3D" id="1.10.150.240">
    <property type="entry name" value="Putative phosphatase, domain 2"/>
    <property type="match status" value="1"/>
</dbReference>
<dbReference type="InterPro" id="IPR006439">
    <property type="entry name" value="HAD-SF_hydro_IA"/>
</dbReference>
<dbReference type="InterPro" id="IPR041492">
    <property type="entry name" value="HAD_2"/>
</dbReference>
<keyword evidence="6 10" id="KW-0479">Metal-binding</keyword>
<feature type="binding site" evidence="10">
    <location>
        <position position="171"/>
    </location>
    <ligand>
        <name>Mg(2+)</name>
        <dbReference type="ChEBI" id="CHEBI:18420"/>
    </ligand>
</feature>
<dbReference type="PANTHER" id="PTHR43434">
    <property type="entry name" value="PHOSPHOGLYCOLATE PHOSPHATASE"/>
    <property type="match status" value="1"/>
</dbReference>
<dbReference type="GO" id="GO:0005975">
    <property type="term" value="P:carbohydrate metabolic process"/>
    <property type="evidence" value="ECO:0007669"/>
    <property type="project" value="InterPro"/>
</dbReference>
<dbReference type="RefSeq" id="WP_066178450.1">
    <property type="nucleotide sequence ID" value="NZ_LQZT01000012.1"/>
</dbReference>
<evidence type="ECO:0000256" key="2">
    <source>
        <dbReference type="ARBA" id="ARBA00001946"/>
    </source>
</evidence>
<evidence type="ECO:0000256" key="1">
    <source>
        <dbReference type="ARBA" id="ARBA00000830"/>
    </source>
</evidence>
<dbReference type="PANTHER" id="PTHR43434:SF1">
    <property type="entry name" value="PHOSPHOGLYCOLATE PHOSPHATASE"/>
    <property type="match status" value="1"/>
</dbReference>
<accession>A0A1C1YWS6</accession>
<dbReference type="STRING" id="1480615.AWJ14_04010"/>
<evidence type="ECO:0000256" key="6">
    <source>
        <dbReference type="ARBA" id="ARBA00022723"/>
    </source>
</evidence>
<comment type="caution">
    <text evidence="11">The sequence shown here is derived from an EMBL/GenBank/DDBJ whole genome shotgun (WGS) entry which is preliminary data.</text>
</comment>
<dbReference type="GO" id="GO:0046872">
    <property type="term" value="F:metal ion binding"/>
    <property type="evidence" value="ECO:0007669"/>
    <property type="project" value="UniProtKB-KW"/>
</dbReference>
<dbReference type="Proteomes" id="UP000094795">
    <property type="component" value="Unassembled WGS sequence"/>
</dbReference>
<dbReference type="SFLD" id="SFLDS00003">
    <property type="entry name" value="Haloacid_Dehalogenase"/>
    <property type="match status" value="1"/>
</dbReference>
<dbReference type="InterPro" id="IPR050155">
    <property type="entry name" value="HAD-like_hydrolase_sf"/>
</dbReference>
<dbReference type="GO" id="GO:0008967">
    <property type="term" value="F:phosphoglycolate phosphatase activity"/>
    <property type="evidence" value="ECO:0007669"/>
    <property type="project" value="UniProtKB-UniRule"/>
</dbReference>
<dbReference type="InterPro" id="IPR036412">
    <property type="entry name" value="HAD-like_sf"/>
</dbReference>
<gene>
    <name evidence="11" type="ORF">AWJ14_04010</name>
</gene>
<evidence type="ECO:0000256" key="10">
    <source>
        <dbReference type="HAMAP-Rule" id="MF_00495"/>
    </source>
</evidence>
<comment type="similarity">
    <text evidence="4 10">Belongs to the HAD-like hydrolase superfamily. CbbY/CbbZ/Gph/YieH family.</text>
</comment>
<dbReference type="Gene3D" id="3.40.50.1000">
    <property type="entry name" value="HAD superfamily/HAD-like"/>
    <property type="match status" value="1"/>
</dbReference>
<evidence type="ECO:0000313" key="12">
    <source>
        <dbReference type="Proteomes" id="UP000094795"/>
    </source>
</evidence>